<protein>
    <submittedName>
        <fullName evidence="2">Sporulation protein YunB</fullName>
    </submittedName>
</protein>
<feature type="transmembrane region" description="Helical" evidence="1">
    <location>
        <begin position="21"/>
        <end position="41"/>
    </location>
</feature>
<proteinExistence type="predicted"/>
<evidence type="ECO:0000313" key="2">
    <source>
        <dbReference type="EMBL" id="MFC4558667.1"/>
    </source>
</evidence>
<keyword evidence="1" id="KW-0812">Transmembrane</keyword>
<dbReference type="RefSeq" id="WP_390295709.1">
    <property type="nucleotide sequence ID" value="NZ_JBHSFU010000005.1"/>
</dbReference>
<evidence type="ECO:0000313" key="3">
    <source>
        <dbReference type="Proteomes" id="UP001595989"/>
    </source>
</evidence>
<reference evidence="3" key="1">
    <citation type="journal article" date="2019" name="Int. J. Syst. Evol. Microbiol.">
        <title>The Global Catalogue of Microorganisms (GCM) 10K type strain sequencing project: providing services to taxonomists for standard genome sequencing and annotation.</title>
        <authorList>
            <consortium name="The Broad Institute Genomics Platform"/>
            <consortium name="The Broad Institute Genome Sequencing Center for Infectious Disease"/>
            <person name="Wu L."/>
            <person name="Ma J."/>
        </authorList>
    </citation>
    <scope>NUCLEOTIDE SEQUENCE [LARGE SCALE GENOMIC DNA]</scope>
    <source>
        <strain evidence="3">CGMCC 4.7426</strain>
    </source>
</reference>
<evidence type="ECO:0000256" key="1">
    <source>
        <dbReference type="SAM" id="Phobius"/>
    </source>
</evidence>
<dbReference type="PIRSF" id="PIRSF021383">
    <property type="entry name" value="YunB"/>
    <property type="match status" value="1"/>
</dbReference>
<accession>A0ABV9DIL7</accession>
<organism evidence="2 3">
    <name type="scientific">Virgibacillus kekensis</name>
    <dbReference type="NCBI Taxonomy" id="202261"/>
    <lineage>
        <taxon>Bacteria</taxon>
        <taxon>Bacillati</taxon>
        <taxon>Bacillota</taxon>
        <taxon>Bacilli</taxon>
        <taxon>Bacillales</taxon>
        <taxon>Bacillaceae</taxon>
        <taxon>Virgibacillus</taxon>
    </lineage>
</organism>
<keyword evidence="3" id="KW-1185">Reference proteome</keyword>
<dbReference type="Pfam" id="PF09560">
    <property type="entry name" value="Spore_YunB"/>
    <property type="match status" value="1"/>
</dbReference>
<name>A0ABV9DIL7_9BACI</name>
<dbReference type="NCBIfam" id="TIGR02832">
    <property type="entry name" value="spo_yunB"/>
    <property type="match status" value="1"/>
</dbReference>
<dbReference type="EMBL" id="JBHSFU010000005">
    <property type="protein sequence ID" value="MFC4558667.1"/>
    <property type="molecule type" value="Genomic_DNA"/>
</dbReference>
<gene>
    <name evidence="2" type="primary">yunB</name>
    <name evidence="2" type="ORF">ACFO3D_10645</name>
</gene>
<dbReference type="Proteomes" id="UP001595989">
    <property type="component" value="Unassembled WGS sequence"/>
</dbReference>
<dbReference type="InterPro" id="IPR014197">
    <property type="entry name" value="Sporulation_prot_YunB"/>
</dbReference>
<comment type="caution">
    <text evidence="2">The sequence shown here is derived from an EMBL/GenBank/DDBJ whole genome shotgun (WGS) entry which is preliminary data.</text>
</comment>
<sequence>MRKPMRFSKRRIPGTPPPLKNIVAVTMVLFVVISALSIWLIDEGIKPTLMEIAERKTEEFASRAINSAVKFAEDYTFEDFTKMTTDDQGNITTFGWNSEVVNEINRVATDRVEEFFISMNEGRQPRYEESLNEPVEYDDRAENLPKKDPTVIEIPLGQATGNTVLANLGPTIPVNLNLVGSVRTDIVHVKENLGINGALITLYVMVEADVQIVVPFITDVKEVSTKIYIDKRVVMGDIPQFFGGDGGPVLSIPKEEIEEDK</sequence>
<keyword evidence="1" id="KW-1133">Transmembrane helix</keyword>
<keyword evidence="1" id="KW-0472">Membrane</keyword>